<gene>
    <name evidence="2" type="ORF">KUL25_06225</name>
    <name evidence="3" type="ORF">KUL25_06230</name>
</gene>
<dbReference type="RefSeq" id="WP_257892155.1">
    <property type="nucleotide sequence ID" value="NZ_JAIMBW010000001.1"/>
</dbReference>
<dbReference type="AlphaFoldDB" id="A0A975YH71"/>
<keyword evidence="4" id="KW-1185">Reference proteome</keyword>
<evidence type="ECO:0000313" key="4">
    <source>
        <dbReference type="Proteomes" id="UP000693972"/>
    </source>
</evidence>
<reference evidence="3 4" key="1">
    <citation type="submission" date="2021-07" db="EMBL/GenBank/DDBJ databases">
        <title>Karlodiniumbacter phycospheric gen. nov., sp. nov., a phycosphere bacterium isolated from karlodinium veneficum.</title>
        <authorList>
            <person name="Peng Y."/>
            <person name="Jiang L."/>
            <person name="Lee J."/>
        </authorList>
    </citation>
    <scope>NUCLEOTIDE SEQUENCE</scope>
    <source>
        <strain evidence="3 4">N5</strain>
    </source>
</reference>
<dbReference type="EMBL" id="JAIMBW010000001">
    <property type="protein sequence ID" value="MBY4892356.1"/>
    <property type="molecule type" value="Genomic_DNA"/>
</dbReference>
<dbReference type="Proteomes" id="UP000693972">
    <property type="component" value="Unassembled WGS sequence"/>
</dbReference>
<evidence type="ECO:0000256" key="1">
    <source>
        <dbReference type="SAM" id="MobiDB-lite"/>
    </source>
</evidence>
<protein>
    <submittedName>
        <fullName evidence="3">Uncharacterized protein</fullName>
    </submittedName>
</protein>
<dbReference type="EMBL" id="CP078073">
    <property type="protein sequence ID" value="QXL89106.1"/>
    <property type="molecule type" value="Genomic_DNA"/>
</dbReference>
<accession>A0A975YH71</accession>
<name>A0A975YH71_9RHOB</name>
<organism evidence="3">
    <name type="scientific">Gymnodinialimonas phycosphaerae</name>
    <dbReference type="NCBI Taxonomy" id="2841589"/>
    <lineage>
        <taxon>Bacteria</taxon>
        <taxon>Pseudomonadati</taxon>
        <taxon>Pseudomonadota</taxon>
        <taxon>Alphaproteobacteria</taxon>
        <taxon>Rhodobacterales</taxon>
        <taxon>Paracoccaceae</taxon>
        <taxon>Gymnodinialimonas</taxon>
    </lineage>
</organism>
<sequence>MTGPLEDPSPGMLQTVVSPDPAIDDRGVVRGIESDGQVRGLFGLQSKDGKERSTFLRRNDAVALICGERWLWVREKFLPDFHETLTDRAPRLT</sequence>
<evidence type="ECO:0000313" key="3">
    <source>
        <dbReference type="EMBL" id="QXL89106.1"/>
    </source>
</evidence>
<feature type="region of interest" description="Disordered" evidence="1">
    <location>
        <begin position="1"/>
        <end position="20"/>
    </location>
</feature>
<evidence type="ECO:0000313" key="2">
    <source>
        <dbReference type="EMBL" id="MBY4892356.1"/>
    </source>
</evidence>
<proteinExistence type="predicted"/>